<feature type="domain" description="Ketosynthase family 3 (KS3)" evidence="11">
    <location>
        <begin position="2879"/>
        <end position="3303"/>
    </location>
</feature>
<dbReference type="SMART" id="SM00825">
    <property type="entry name" value="PKS_KS"/>
    <property type="match status" value="3"/>
</dbReference>
<dbReference type="Gene3D" id="3.40.50.720">
    <property type="entry name" value="NAD(P)-binding Rossmann-like Domain"/>
    <property type="match status" value="2"/>
</dbReference>
<dbReference type="Gene3D" id="3.40.47.10">
    <property type="match status" value="3"/>
</dbReference>
<dbReference type="SMART" id="SM00827">
    <property type="entry name" value="PKS_AT"/>
    <property type="match status" value="3"/>
</dbReference>
<feature type="region of interest" description="C-terminal hotdog fold" evidence="8">
    <location>
        <begin position="2089"/>
        <end position="2240"/>
    </location>
</feature>
<feature type="domain" description="Carrier" evidence="10">
    <location>
        <begin position="964"/>
        <end position="1039"/>
    </location>
</feature>
<feature type="domain" description="Carrier" evidence="10">
    <location>
        <begin position="4596"/>
        <end position="4671"/>
    </location>
</feature>
<feature type="active site" description="Proton donor; for dehydratase activity" evidence="8">
    <location>
        <position position="2150"/>
    </location>
</feature>
<feature type="domain" description="Ketosynthase family 3 (KS3)" evidence="11">
    <location>
        <begin position="1060"/>
        <end position="1483"/>
    </location>
</feature>
<feature type="region of interest" description="Disordered" evidence="9">
    <location>
        <begin position="444"/>
        <end position="468"/>
    </location>
</feature>
<dbReference type="SMART" id="SM00826">
    <property type="entry name" value="PKS_DH"/>
    <property type="match status" value="2"/>
</dbReference>
<keyword evidence="6" id="KW-0511">Multifunctional enzyme</keyword>
<evidence type="ECO:0000256" key="8">
    <source>
        <dbReference type="PROSITE-ProRule" id="PRU01363"/>
    </source>
</evidence>
<evidence type="ECO:0000259" key="11">
    <source>
        <dbReference type="PROSITE" id="PS52004"/>
    </source>
</evidence>
<dbReference type="CDD" id="cd00833">
    <property type="entry name" value="PKS"/>
    <property type="match status" value="3"/>
</dbReference>
<evidence type="ECO:0000256" key="7">
    <source>
        <dbReference type="ARBA" id="ARBA00023315"/>
    </source>
</evidence>
<dbReference type="InterPro" id="IPR001227">
    <property type="entry name" value="Ac_transferase_dom_sf"/>
</dbReference>
<evidence type="ECO:0000259" key="12">
    <source>
        <dbReference type="PROSITE" id="PS52019"/>
    </source>
</evidence>
<dbReference type="InterPro" id="IPR020806">
    <property type="entry name" value="PKS_PP-bd"/>
</dbReference>
<dbReference type="InterPro" id="IPR018201">
    <property type="entry name" value="Ketoacyl_synth_AS"/>
</dbReference>
<evidence type="ECO:0000259" key="10">
    <source>
        <dbReference type="PROSITE" id="PS50075"/>
    </source>
</evidence>
<keyword evidence="2" id="KW-0596">Phosphopantetheine</keyword>
<evidence type="ECO:0000256" key="3">
    <source>
        <dbReference type="ARBA" id="ARBA00022553"/>
    </source>
</evidence>
<feature type="region of interest" description="Disordered" evidence="9">
    <location>
        <begin position="2477"/>
        <end position="2502"/>
    </location>
</feature>
<feature type="region of interest" description="Disordered" evidence="9">
    <location>
        <begin position="491"/>
        <end position="538"/>
    </location>
</feature>
<keyword evidence="7" id="KW-0012">Acyltransferase</keyword>
<keyword evidence="4" id="KW-0808">Transferase</keyword>
<dbReference type="PROSITE" id="PS50075">
    <property type="entry name" value="CARRIER"/>
    <property type="match status" value="3"/>
</dbReference>
<feature type="active site" description="Proton donor; for dehydratase activity" evidence="8">
    <location>
        <position position="3971"/>
    </location>
</feature>
<feature type="domain" description="Ketosynthase family 3 (KS3)" evidence="11">
    <location>
        <begin position="17"/>
        <end position="440"/>
    </location>
</feature>
<dbReference type="Gene3D" id="3.30.70.3290">
    <property type="match status" value="3"/>
</dbReference>
<dbReference type="PROSITE" id="PS00012">
    <property type="entry name" value="PHOSPHOPANTETHEINE"/>
    <property type="match status" value="3"/>
</dbReference>
<dbReference type="Pfam" id="PF14765">
    <property type="entry name" value="PS-DH"/>
    <property type="match status" value="2"/>
</dbReference>
<keyword evidence="3" id="KW-0597">Phosphoprotein</keyword>
<dbReference type="Pfam" id="PF08659">
    <property type="entry name" value="KR"/>
    <property type="match status" value="2"/>
</dbReference>
<evidence type="ECO:0000256" key="2">
    <source>
        <dbReference type="ARBA" id="ARBA00022450"/>
    </source>
</evidence>
<dbReference type="InterPro" id="IPR032821">
    <property type="entry name" value="PKS_assoc"/>
</dbReference>
<feature type="active site" description="Proton acceptor; for dehydratase activity" evidence="8">
    <location>
        <position position="3805"/>
    </location>
</feature>
<dbReference type="PROSITE" id="PS52004">
    <property type="entry name" value="KS3_2"/>
    <property type="match status" value="3"/>
</dbReference>
<comment type="pathway">
    <text evidence="1">Antibiotic biosynthesis.</text>
</comment>
<protein>
    <submittedName>
        <fullName evidence="13">SDR family NAD(P)-dependent oxidoreductase</fullName>
    </submittedName>
</protein>
<dbReference type="InterPro" id="IPR014043">
    <property type="entry name" value="Acyl_transferase_dom"/>
</dbReference>
<dbReference type="InterPro" id="IPR049551">
    <property type="entry name" value="PKS_DH_C"/>
</dbReference>
<dbReference type="InterPro" id="IPR049552">
    <property type="entry name" value="PKS_DH_N"/>
</dbReference>
<dbReference type="InterPro" id="IPR006162">
    <property type="entry name" value="Ppantetheine_attach_site"/>
</dbReference>
<dbReference type="SMART" id="SM00823">
    <property type="entry name" value="PKS_PP"/>
    <property type="match status" value="3"/>
</dbReference>
<proteinExistence type="predicted"/>
<dbReference type="Pfam" id="PF22953">
    <property type="entry name" value="SpnB_Rossmann"/>
    <property type="match status" value="2"/>
</dbReference>
<dbReference type="InterPro" id="IPR055123">
    <property type="entry name" value="SpnB-like_Rossmann"/>
</dbReference>
<feature type="compositionally biased region" description="Low complexity" evidence="9">
    <location>
        <begin position="2759"/>
        <end position="2768"/>
    </location>
</feature>
<dbReference type="InterPro" id="IPR036291">
    <property type="entry name" value="NAD(P)-bd_dom_sf"/>
</dbReference>
<dbReference type="Pfam" id="PF00550">
    <property type="entry name" value="PP-binding"/>
    <property type="match status" value="3"/>
</dbReference>
<dbReference type="InterPro" id="IPR014031">
    <property type="entry name" value="Ketoacyl_synth_C"/>
</dbReference>
<dbReference type="Pfam" id="PF00698">
    <property type="entry name" value="Acyl_transf_1"/>
    <property type="match status" value="3"/>
</dbReference>
<dbReference type="InterPro" id="IPR057326">
    <property type="entry name" value="KR_dom"/>
</dbReference>
<dbReference type="SMART" id="SM00822">
    <property type="entry name" value="PKS_KR"/>
    <property type="match status" value="2"/>
</dbReference>
<dbReference type="SUPFAM" id="SSF52151">
    <property type="entry name" value="FabD/lysophospholipase-like"/>
    <property type="match status" value="3"/>
</dbReference>
<dbReference type="InterPro" id="IPR050091">
    <property type="entry name" value="PKS_NRPS_Biosynth_Enz"/>
</dbReference>
<dbReference type="InterPro" id="IPR014030">
    <property type="entry name" value="Ketoacyl_synth_N"/>
</dbReference>
<reference evidence="13 14" key="1">
    <citation type="submission" date="2020-04" db="EMBL/GenBank/DDBJ databases">
        <title>Phylogenetic Diversity and Antibacterial Activity against Ralstonia solanacearum of Endophytic Actinomycete Isolated from Moss.</title>
        <authorList>
            <person name="Zhuang X."/>
        </authorList>
    </citation>
    <scope>NUCLEOTIDE SEQUENCE [LARGE SCALE GENOMIC DNA]</scope>
    <source>
        <strain evidence="13 14">LD120</strain>
    </source>
</reference>
<evidence type="ECO:0000256" key="4">
    <source>
        <dbReference type="ARBA" id="ARBA00022679"/>
    </source>
</evidence>
<dbReference type="Pfam" id="PF16197">
    <property type="entry name" value="KAsynt_C_assoc"/>
    <property type="match status" value="3"/>
</dbReference>
<feature type="active site" description="Proton acceptor; for dehydratase activity" evidence="8">
    <location>
        <position position="1981"/>
    </location>
</feature>
<dbReference type="Gene3D" id="3.10.129.110">
    <property type="entry name" value="Polyketide synthase dehydratase"/>
    <property type="match status" value="2"/>
</dbReference>
<name>A0ABX1GV64_9ACTN</name>
<evidence type="ECO:0000256" key="9">
    <source>
        <dbReference type="SAM" id="MobiDB-lite"/>
    </source>
</evidence>
<dbReference type="InterPro" id="IPR009081">
    <property type="entry name" value="PP-bd_ACP"/>
</dbReference>
<feature type="domain" description="PKS/mFAS DH" evidence="12">
    <location>
        <begin position="1949"/>
        <end position="2240"/>
    </location>
</feature>
<dbReference type="SMART" id="SM01294">
    <property type="entry name" value="PKS_PP_betabranch"/>
    <property type="match status" value="3"/>
</dbReference>
<keyword evidence="14" id="KW-1185">Reference proteome</keyword>
<dbReference type="InterPro" id="IPR020841">
    <property type="entry name" value="PKS_Beta-ketoAc_synthase_dom"/>
</dbReference>
<feature type="region of interest" description="N-terminal hotdog fold" evidence="8">
    <location>
        <begin position="3773"/>
        <end position="3898"/>
    </location>
</feature>
<dbReference type="PANTHER" id="PTHR43775:SF51">
    <property type="entry name" value="INACTIVE PHENOLPHTHIOCEROL SYNTHESIS POLYKETIDE SYNTHASE TYPE I PKS1-RELATED"/>
    <property type="match status" value="1"/>
</dbReference>
<sequence>MTNQNQSEEAVTHDGHHEAIAVVGMSCRLPGADGPAAFWELLRTGKDAITGVPRGRWEPASGEPLPGSAEPGMRRGGFLDRVDTFDAAFFGISPREAQTMDPQQRLVLELAWEALEDAGTLPAALRGSSTAVFVGALRDDYTALLYQHGAAAVTQHTMAGLNRGVLANRVSYHLGLHGPSLTVDSAQSSSLVAVHLACESLRTGESRSAIVAGVNLNILAEGAVTEERFGGLSPDGTTYAFDARANGFVRGEGGVALLLKPLSYARADGDRVYGVIRGSAVNNDGATPSLTVPGRDSQERVLREAYEKAGVAPEAVQYVELHGTGTPVGDPVEAAALGAVLGAARAGGRPLRVGSAKTNVGHLEGAAGVVGLLKTLLALWHRRIPATLNFSAAGPAIPLAELGLEVQRELTDWPEPDRGLLAGVSSFGMGGTNAHIVLAEGPAATGEEARQAAPGQDGTADRGPLMPWVVSGHGAQALRAQAARLHTALTADADDPDADAGPKADPDAGPEADPDAGPEADADPAAAPHGATAARTPRAQDVGFSLATTRTVFPHRAVVLAEDREAMVAGLGALARGERAGGLVTGVARPARLALFFTGQGAQRIAMGRGLRADFPVFAQAFAEVCAHLDPLLDRPLSEVIDSGEGLDETAYTQPALFAVEVALYRLVTSWGVVADRVGGHSIGEIAAAHVAGVLSLPDAARLVAARGRLMQQLPSGGAMFAVEAAEEEVLALLGGTGRVAIAAVNGPRATVVSGAEAEVAALAGQFAERGRKTRRLTVSHAFHSPLMDPMLADFRAVLAELRFAEPTIAAVSTVTGEPVADDQWSSPEYWVEQVRRPVRFLDAVRALEAQGTTTLWELGPDGVCAAMAADCLRDPEALLPLASLRADRPETARLLASLATVFVRGTDLDWAAVHAGRGGARIPLPTYAFQRERHWIGGTARTAAPLARDTDAAPPAPLPTAGGDTTALVLDSVAAVLGLDGAHRVEPHATFKDLGYDSLMSVELRNTLAEATGLRLAGGLLFDHPTPAALRDHLDSLLAGSPGGSQETPGADVRRAEPDEPIAIVGMACRYPGRADTPEELWRLVAEGTDAISGFPADRGWDLDLFDSDPASSGRSAVREGGFLTGAALFDNGFFGISPREALAMDPQQRLLLETAWEAVEDAGLSVSELKGTRTGVFVGATTLDYGPRMHEAPDSVEGHVLTGTTPSVLSGRIAYQLGLMGPAVSVDTACSSSLVALHLAVQSLRSGETTLALAGGATVMSSPGMFVEFSRQRGLAPDGRIKSFGAGADGTSWSEGVGLLLVERLSDARRRGHRVLAVVRGSAINQDGASNGLTAPNGPAQERVIRQALATAGLSPSEVDAVEAHGTGTKLGDPIEAQALLATYGQERERPLWLGSLKSNIGHAQAAAGVGGVIKMVQAMRHGVLPRTLHVDEPTPMVDWSAGAVELLIEEREWVRGERPRRAGVSSFGISGTNAHVIIEEGEPEELPAPDGELTGPAPWVVSAADEGALRDQAERLRRFLADTGAHPADVGVSLAARTGLGHRAVVTGTTTEDLRTGLDALARGEAAPHLTTGRAPAGGRTAFLFTGQGAQRSGMGRELYGSSPVFAAALDEVCAALDPHLERPLRTVLFAAEDSEDGRLLHRTAYTQPALFALETALFRLLEHHGAAPELLAGHSIGELSAAHAAGVLSLDDAARLVAARGRLMESARDGGAMIAVEAEESELTAELNAYEGRLSLAAVNGPTSVVLSGDADAAEELAGRWRERGRRTRRLQVSHAFHSPHMDDVLDDFRAVAASLTYHAPRIPLVSTVTGEAATTAELTSPDYWVGQIRATVRFLDAARTLARHGATVLVELGPDAVLTALARAALGEDLAAVPLLRAGRPEAETLTAQLAAALAHGAALAAASFHPGGRRITLPPYAFQREHYWLSPARPLDAQGLGLDPAGHPLLGTTVELAGREDLVLTGRLSLAGHPWLADHAIGGTVLVPATAFLELALTAGAHFGGTAVEELTLEAPLVLPEERAVRVQVAVGAPEADGSRSFGIHARPEEDGQEETWTRHASGVLSGAAVPTGADLSVPRQWPPTGAEPQSLDGVYERLAALGYQYGPAFRALTGLWRQDGDLYAEVALPEALATEAAGFGLHPALFDALLHPVVLHAAAAEAAGEEPAGEEPAGEVIRLPFAWGGLSLHARGATSLRVRIAATGEDTFSLTAVDPGGETVVQVDALTLRPVAADRLAPPAGGHPQHLYTVEWTPVPAAPGAAAPARIAEAVDGQLPLGEGLEGDFDAVLVRAELLAGSTSGTAAGIDAAAGTEAAGTEAAAGGAAAVGSPQGTAAGTAAVTGVETATGTDDVVTRAHAAAAAFLGLVQRFLAEERFAGTRLLLLTRGAVATVPGQALPSPETAPLLGLARTVQSEHPGRLVLLDVAGSDPGGEPDATTEPGTALLTTALALGEPQLALREGQFSAPRLARAVPVEKTAERTAGETEGETAEDTAPSPFTGENASVLITGGTGGLGALFARHLVVEHGVRGLVLVSRRGEQAPGAQELRGELEELGATVWVEACDVADRGELAALLGRLEQPLSGVVHTAGVLDDATVEGLSEERLAEVLRPKVDAAWYLHELTRDLGLKAFVLYSSVAGLLGTAGQGNYAAGNAFLDALAAHRRAEGLPGLSLAWGLWDATHGMGGTLGDTDLARWARAGLRPLTPAQGLALFDTALAAEAELSVPAAFDLPSLRAADRDPHALLRGLVRPRARRAAGGAARTADGGTGWAQRTAELPAEERRETVVGLVRTTVASVLGHADPHRLDPARAFKEIGFDSLAGVELRNRLNAATGLRLPTTVVFDHPSPVAVAEYLLSRLAPATARTEGTRVTVAPDEPIAIVGMACRYPGGVSSPEELWGLVSEGRDAISGFPVNRGWDLEALYDPDPSRAGTSYVREGGFLHEADRFDPGFFGISPREAMAIDPQQRLLLETAWEAFESAGMDPAGLRGSRTGVFTGAMYDDYVSRLAASPEEYEGMLLAGNLSSVVSGRLSYTYGFEGPAVTVDTACSSSLVALHLAANALRGGECDLALAGGVAVMAGPHVFVEFSRQRGLAPDGRIKSFGAGADGTSWSEGAGLLLVERLSDARRHGHRVLAVVRGSAVNQDGASNGLTAPNGPAQERVIRQALATAGLSPSEVDAVEAHGTGTKLGDPIEAQALLATYGQEREQPLWLGSLKSNIGHAQAAAGVGGVIKMVQAMRHGVLPRTLHVDEPTPMVDWSAGAVELLIQEREWARGERPRRAGVSSFGISGTNAHVIIEEGESEEQPSTEAELTGPAPWVLSAADEDALRDQAGRLHAHLNAHPEQSLTDTGWSLATTRARHDHRAVLVAEDRPALLASLAALADGEPAPAVFPAGPAPRGKSAVLLTGQGSQRLGMGRELYGSSPVFAAALDEVCTHLDRELVRPLKTILCAPEGSADSALIDQTAFTQAALFALETALFRLAEHHGFTPDYLLGHSIGEVTAAHLSGVLDLPDACVLVAERGRLMQSARENGAMAAIEATEDEVRESLADHLDRVGVAGVNGPRSTVISGDAEVVDALGVHWRERGRRTKRLPVSHAFHSPHMEEVLEEFQALAAELTYHAPRIPVVSNLTGELATPGELASPAYWASHIREAVRFLDGVRLLEARGVTEWVEFGPDGVLTALVRESLTEDAGLVVPALRGNRPEAQSFTAALGLLGARGAALRWETFFPGGRRTDLPTYAFQRQGYWLEGPATVGDAAGFGLAAADHPLLGAAVSLADRDEQVFTGRIGRRSHPWIEDHTVADTVLLPGTGMLELALRAGRELGATEVADLTLAAPLVLPEGGSRQLQVAVGPGEDGTRTLRIHSRAGHGPEDTGEWTLHAHGTLREDDGDPAGGDLTVWPPAATETELTGFYERLAEEGYDYGPRFRGLRRMWTAGRDIWAEVSLPEELRAQAGQFALHPALLDAALHPLLHPLLDGSGPAVLPFSWSGATVRTPGVGALRVRLSVTGTQPDAPAVSLTVADSTGAPVASVAELALRPMSAAALRAAGGESTDGLLRVDWTALPEEETAADLTGWALLGAPEPGPLGAHLPAYADPAALTRALDAGEAPPRVLLVPYGHLDDGLPGAGTPEAAHTALGRALADVQFWLAEERLADTRLVALTRRAVATAPDEDVPGLAQAALWGLLRSAQTENPGRLVLVDTDTDADIDTDTDTDTGTDIDTGTYTGAGAGTAAAPHADAVGGTDPGVNSLTPSGNSLSGTPLPLLARAVDSGEPQSAVRESALLVPRLASHRPSEEPLPGGERQWGDGAVLLTGATGALGAVLARHLVVEHGVRGLVLVSRRGEQAPGAQELRGELEELGATVWVEACDVADRGELAALLGRLERPLSGVVHTAGVLDDATVEGLSEERLAGVLRPKVDAAWYLHELTRDLGLKAFVLYSSVAGLLGTAGQGNYAAGNAFLDALAAHRRAEGLPGLSLAWGLWEQASTLSARLDETDLRRLARSGLLPLATGDAMGLFDAALGAAESVLAVTRLDLRALRSPEAQVPPLLRALAPGGTRRREPLRARRESGPGLAERLAPLSAAERGTFLVDFVRARVAVVLGHADHTAIDAGRPLQELGFDSLTAVELRNQLGTGTGLRLPTTLVFDHPTPVALAAYLSEHLSVEERDPDEQLLAELARLKADIVARSAEEDSRGRIAARLQELLTAAEEAAGVPGTEEEAEDLTAATDEELFALVDEFD</sequence>
<evidence type="ECO:0000313" key="14">
    <source>
        <dbReference type="Proteomes" id="UP000772196"/>
    </source>
</evidence>
<dbReference type="PANTHER" id="PTHR43775">
    <property type="entry name" value="FATTY ACID SYNTHASE"/>
    <property type="match status" value="1"/>
</dbReference>
<feature type="compositionally biased region" description="Low complexity" evidence="9">
    <location>
        <begin position="523"/>
        <end position="538"/>
    </location>
</feature>
<dbReference type="EMBL" id="JAAWWP010000001">
    <property type="protein sequence ID" value="NKI39966.1"/>
    <property type="molecule type" value="Genomic_DNA"/>
</dbReference>
<keyword evidence="5" id="KW-0045">Antibiotic biosynthesis</keyword>
<evidence type="ECO:0000256" key="6">
    <source>
        <dbReference type="ARBA" id="ARBA00023268"/>
    </source>
</evidence>
<organism evidence="13 14">
    <name type="scientific">Streptomyces physcomitrii</name>
    <dbReference type="NCBI Taxonomy" id="2724184"/>
    <lineage>
        <taxon>Bacteria</taxon>
        <taxon>Bacillati</taxon>
        <taxon>Actinomycetota</taxon>
        <taxon>Actinomycetes</taxon>
        <taxon>Kitasatosporales</taxon>
        <taxon>Streptomycetaceae</taxon>
        <taxon>Streptomyces</taxon>
    </lineage>
</organism>
<evidence type="ECO:0000313" key="13">
    <source>
        <dbReference type="EMBL" id="NKI39966.1"/>
    </source>
</evidence>
<dbReference type="InterPro" id="IPR042104">
    <property type="entry name" value="PKS_dehydratase_sf"/>
</dbReference>
<dbReference type="InterPro" id="IPR016039">
    <property type="entry name" value="Thiolase-like"/>
</dbReference>
<dbReference type="PROSITE" id="PS52019">
    <property type="entry name" value="PKS_MFAS_DH"/>
    <property type="match status" value="2"/>
</dbReference>
<dbReference type="InterPro" id="IPR036736">
    <property type="entry name" value="ACP-like_sf"/>
</dbReference>
<feature type="region of interest" description="Disordered" evidence="9">
    <location>
        <begin position="52"/>
        <end position="72"/>
    </location>
</feature>
<feature type="region of interest" description="Disordered" evidence="9">
    <location>
        <begin position="2759"/>
        <end position="2781"/>
    </location>
</feature>
<evidence type="ECO:0000256" key="1">
    <source>
        <dbReference type="ARBA" id="ARBA00004792"/>
    </source>
</evidence>
<dbReference type="InterPro" id="IPR016035">
    <property type="entry name" value="Acyl_Trfase/lysoPLipase"/>
</dbReference>
<feature type="domain" description="Carrier" evidence="10">
    <location>
        <begin position="2784"/>
        <end position="2862"/>
    </location>
</feature>
<dbReference type="SUPFAM" id="SSF51735">
    <property type="entry name" value="NAD(P)-binding Rossmann-fold domains"/>
    <property type="match status" value="4"/>
</dbReference>
<dbReference type="InterPro" id="IPR016036">
    <property type="entry name" value="Malonyl_transacylase_ACP-bd"/>
</dbReference>
<accession>A0ABX1GV64</accession>
<dbReference type="SUPFAM" id="SSF55048">
    <property type="entry name" value="Probable ACP-binding domain of malonyl-CoA ACP transacylase"/>
    <property type="match status" value="3"/>
</dbReference>
<dbReference type="InterPro" id="IPR049900">
    <property type="entry name" value="PKS_mFAS_DH"/>
</dbReference>
<gene>
    <name evidence="13" type="ORF">HFV08_01605</name>
</gene>
<comment type="caution">
    <text evidence="13">The sequence shown here is derived from an EMBL/GenBank/DDBJ whole genome shotgun (WGS) entry which is preliminary data.</text>
</comment>
<dbReference type="Proteomes" id="UP000772196">
    <property type="component" value="Unassembled WGS sequence"/>
</dbReference>
<dbReference type="InterPro" id="IPR013968">
    <property type="entry name" value="PKS_KR"/>
</dbReference>
<dbReference type="Gene3D" id="3.40.366.10">
    <property type="entry name" value="Malonyl-Coenzyme A Acyl Carrier Protein, domain 2"/>
    <property type="match status" value="3"/>
</dbReference>
<dbReference type="InterPro" id="IPR020807">
    <property type="entry name" value="PKS_DH"/>
</dbReference>
<dbReference type="SUPFAM" id="SSF53901">
    <property type="entry name" value="Thiolase-like"/>
    <property type="match status" value="3"/>
</dbReference>
<dbReference type="Pfam" id="PF00109">
    <property type="entry name" value="ketoacyl-synt"/>
    <property type="match status" value="3"/>
</dbReference>
<feature type="region of interest" description="N-terminal hotdog fold" evidence="8">
    <location>
        <begin position="1949"/>
        <end position="2074"/>
    </location>
</feature>
<dbReference type="PROSITE" id="PS00606">
    <property type="entry name" value="KS3_1"/>
    <property type="match status" value="2"/>
</dbReference>
<feature type="domain" description="PKS/mFAS DH" evidence="12">
    <location>
        <begin position="3773"/>
        <end position="4052"/>
    </location>
</feature>
<feature type="compositionally biased region" description="Acidic residues" evidence="9">
    <location>
        <begin position="508"/>
        <end position="522"/>
    </location>
</feature>
<dbReference type="Pfam" id="PF02801">
    <property type="entry name" value="Ketoacyl-synt_C"/>
    <property type="match status" value="3"/>
</dbReference>
<evidence type="ECO:0000256" key="5">
    <source>
        <dbReference type="ARBA" id="ARBA00023194"/>
    </source>
</evidence>
<dbReference type="RefSeq" id="WP_168535038.1">
    <property type="nucleotide sequence ID" value="NZ_JAAWWP010000001.1"/>
</dbReference>
<dbReference type="Gene3D" id="1.10.1200.10">
    <property type="entry name" value="ACP-like"/>
    <property type="match status" value="3"/>
</dbReference>
<dbReference type="SUPFAM" id="SSF47336">
    <property type="entry name" value="ACP-like"/>
    <property type="match status" value="3"/>
</dbReference>
<dbReference type="CDD" id="cd08956">
    <property type="entry name" value="KR_3_FAS_SDR_x"/>
    <property type="match status" value="2"/>
</dbReference>
<dbReference type="Pfam" id="PF21089">
    <property type="entry name" value="PKS_DH_N"/>
    <property type="match status" value="2"/>
</dbReference>
<feature type="region of interest" description="C-terminal hotdog fold" evidence="8">
    <location>
        <begin position="3910"/>
        <end position="4052"/>
    </location>
</feature>